<evidence type="ECO:0000313" key="3">
    <source>
        <dbReference type="Proteomes" id="UP000683507"/>
    </source>
</evidence>
<dbReference type="EMBL" id="OU015584">
    <property type="protein sequence ID" value="CAG5076721.1"/>
    <property type="molecule type" value="Genomic_DNA"/>
</dbReference>
<feature type="transmembrane region" description="Helical" evidence="1">
    <location>
        <begin position="120"/>
        <end position="139"/>
    </location>
</feature>
<feature type="transmembrane region" description="Helical" evidence="1">
    <location>
        <begin position="227"/>
        <end position="246"/>
    </location>
</feature>
<accession>A0A916JJV5</accession>
<reference evidence="2" key="1">
    <citation type="submission" date="2021-04" db="EMBL/GenBank/DDBJ databases">
        <authorList>
            <person name="Rodrigo-Torres L."/>
            <person name="Arahal R. D."/>
            <person name="Lucena T."/>
        </authorList>
    </citation>
    <scope>NUCLEOTIDE SEQUENCE</scope>
    <source>
        <strain evidence="2">AS29M-1</strain>
    </source>
</reference>
<name>A0A916JJV5_9FLAO</name>
<protein>
    <submittedName>
        <fullName evidence="2">Uncharacterized protein</fullName>
    </submittedName>
</protein>
<sequence length="524" mass="60078">MSLLTPKYAFWISLVLILGLFSLVYLDLTEQEIAATYLNTDTLYQPSLYVDLIEHGNELSAWHLNPSPNFFPDMPIYFVLMLLTGGSILWSTFLFSLIQLVLIELLLWKIISFFDPRRSFLFMTLGNLLLSLFALTSLWGNDSLFSFYLLSNSYHIGSFVFTLLGISLILSLSKSPSIVKWSLLILVILLGYPSDRLLLVSLIVPGVLTSLYLILRKPALRKFGTQLSIVLIVSYGIGWLLLEWLTNSGLLFIEEPHSFLNFENIIPSFKELLRQYAGYLTALSFTSVIFVLSFIAYFFYLIYLFKKRNTPQFWGTLLLFTMINAVLFAPVLAGNYTGPDTIRYNYHAYLTLVFMLPYLIVHTIGASVKLHRLSWTSNGLLLVLMLTSVIKVLEQPMIYFNYYPQVAKNVDYLHENYQVNCGTGGYWEAKVATIFSKHGVLVVPTFDALLPYDHATSTHLFSKHPSEGSEPLFEFSIIDNDQRKSFIRSFFGEHQTDTLILNGYEFMFHPTYTYEEGSYVILHK</sequence>
<keyword evidence="3" id="KW-1185">Reference proteome</keyword>
<feature type="transmembrane region" description="Helical" evidence="1">
    <location>
        <begin position="145"/>
        <end position="170"/>
    </location>
</feature>
<proteinExistence type="predicted"/>
<feature type="transmembrane region" description="Helical" evidence="1">
    <location>
        <begin position="7"/>
        <end position="26"/>
    </location>
</feature>
<feature type="transmembrane region" description="Helical" evidence="1">
    <location>
        <begin position="198"/>
        <end position="215"/>
    </location>
</feature>
<feature type="transmembrane region" description="Helical" evidence="1">
    <location>
        <begin position="313"/>
        <end position="332"/>
    </location>
</feature>
<feature type="transmembrane region" description="Helical" evidence="1">
    <location>
        <begin position="276"/>
        <end position="301"/>
    </location>
</feature>
<dbReference type="Proteomes" id="UP000683507">
    <property type="component" value="Chromosome"/>
</dbReference>
<keyword evidence="1" id="KW-1133">Transmembrane helix</keyword>
<evidence type="ECO:0000313" key="2">
    <source>
        <dbReference type="EMBL" id="CAG5076721.1"/>
    </source>
</evidence>
<dbReference type="RefSeq" id="WP_258540421.1">
    <property type="nucleotide sequence ID" value="NZ_OU015584.1"/>
</dbReference>
<feature type="transmembrane region" description="Helical" evidence="1">
    <location>
        <begin position="177"/>
        <end position="192"/>
    </location>
</feature>
<gene>
    <name evidence="2" type="ORF">CRYO30217_00181</name>
</gene>
<feature type="transmembrane region" description="Helical" evidence="1">
    <location>
        <begin position="344"/>
        <end position="361"/>
    </location>
</feature>
<dbReference type="KEGG" id="ptan:CRYO30217_00181"/>
<dbReference type="AlphaFoldDB" id="A0A916JJV5"/>
<organism evidence="2 3">
    <name type="scientific">Parvicella tangerina</name>
    <dbReference type="NCBI Taxonomy" id="2829795"/>
    <lineage>
        <taxon>Bacteria</taxon>
        <taxon>Pseudomonadati</taxon>
        <taxon>Bacteroidota</taxon>
        <taxon>Flavobacteriia</taxon>
        <taxon>Flavobacteriales</taxon>
        <taxon>Parvicellaceae</taxon>
        <taxon>Parvicella</taxon>
    </lineage>
</organism>
<feature type="transmembrane region" description="Helical" evidence="1">
    <location>
        <begin position="373"/>
        <end position="393"/>
    </location>
</feature>
<evidence type="ECO:0000256" key="1">
    <source>
        <dbReference type="SAM" id="Phobius"/>
    </source>
</evidence>
<keyword evidence="1" id="KW-0472">Membrane</keyword>
<feature type="transmembrane region" description="Helical" evidence="1">
    <location>
        <begin position="76"/>
        <end position="108"/>
    </location>
</feature>
<keyword evidence="1" id="KW-0812">Transmembrane</keyword>